<dbReference type="HOGENOM" id="CLU_3011206_0_0_5"/>
<dbReference type="EMBL" id="CANI01000029">
    <property type="protein sequence ID" value="CCM77335.1"/>
    <property type="molecule type" value="Genomic_DNA"/>
</dbReference>
<proteinExistence type="predicted"/>
<reference evidence="1 2" key="1">
    <citation type="journal article" date="2013" name="Genome Announc.">
        <title>Draft Genome Sequence of Rhizobium mesoamericanum STM3625, a Nitrogen-Fixing Symbiont of Mimosa pudica Isolated in French Guiana (South America).</title>
        <authorList>
            <person name="Moulin L."/>
            <person name="Mornico D."/>
            <person name="Melkonian R."/>
            <person name="Klonowska A."/>
        </authorList>
    </citation>
    <scope>NUCLEOTIDE SEQUENCE [LARGE SCALE GENOMIC DNA]</scope>
    <source>
        <strain evidence="1 2">STM3625</strain>
    </source>
</reference>
<accession>K0PZQ1</accession>
<sequence length="56" mass="6405">MLDWHEARMGKRTRPHSSYESFKAELSFVGLIGARRLINRHLSEGPPTPAERLNST</sequence>
<organism evidence="1 2">
    <name type="scientific">Rhizobium mesoamericanum STM3625</name>
    <dbReference type="NCBI Taxonomy" id="1211777"/>
    <lineage>
        <taxon>Bacteria</taxon>
        <taxon>Pseudomonadati</taxon>
        <taxon>Pseudomonadota</taxon>
        <taxon>Alphaproteobacteria</taxon>
        <taxon>Hyphomicrobiales</taxon>
        <taxon>Rhizobiaceae</taxon>
        <taxon>Rhizobium/Agrobacterium group</taxon>
        <taxon>Rhizobium</taxon>
    </lineage>
</organism>
<gene>
    <name evidence="1" type="ORF">BN77_0275</name>
</gene>
<evidence type="ECO:0000313" key="2">
    <source>
        <dbReference type="Proteomes" id="UP000009319"/>
    </source>
</evidence>
<evidence type="ECO:0000313" key="1">
    <source>
        <dbReference type="EMBL" id="CCM77335.1"/>
    </source>
</evidence>
<dbReference type="Proteomes" id="UP000009319">
    <property type="component" value="Unassembled WGS sequence"/>
</dbReference>
<protein>
    <recommendedName>
        <fullName evidence="3">Transposase</fullName>
    </recommendedName>
</protein>
<dbReference type="AlphaFoldDB" id="K0PZQ1"/>
<name>K0PZQ1_9HYPH</name>
<keyword evidence="2" id="KW-1185">Reference proteome</keyword>
<comment type="caution">
    <text evidence="1">The sequence shown here is derived from an EMBL/GenBank/DDBJ whole genome shotgun (WGS) entry which is preliminary data.</text>
</comment>
<evidence type="ECO:0008006" key="3">
    <source>
        <dbReference type="Google" id="ProtNLM"/>
    </source>
</evidence>
<dbReference type="STRING" id="1211777.BN77_0275"/>